<dbReference type="SMART" id="SM01134">
    <property type="entry name" value="DeoRC"/>
    <property type="match status" value="1"/>
</dbReference>
<dbReference type="Gene3D" id="3.40.50.1360">
    <property type="match status" value="1"/>
</dbReference>
<dbReference type="RefSeq" id="WP_038248238.1">
    <property type="nucleotide sequence ID" value="NZ_CAWLZI010000208.1"/>
</dbReference>
<evidence type="ECO:0000313" key="6">
    <source>
        <dbReference type="Proteomes" id="UP000028500"/>
    </source>
</evidence>
<dbReference type="SUPFAM" id="SSF46785">
    <property type="entry name" value="Winged helix' DNA-binding domain"/>
    <property type="match status" value="1"/>
</dbReference>
<evidence type="ECO:0000256" key="2">
    <source>
        <dbReference type="ARBA" id="ARBA00023125"/>
    </source>
</evidence>
<dbReference type="SMART" id="SM00420">
    <property type="entry name" value="HTH_DEOR"/>
    <property type="match status" value="1"/>
</dbReference>
<dbReference type="Pfam" id="PF00455">
    <property type="entry name" value="DeoRC"/>
    <property type="match status" value="1"/>
</dbReference>
<keyword evidence="2 5" id="KW-0238">DNA-binding</keyword>
<reference evidence="5" key="1">
    <citation type="submission" date="2013-07" db="EMBL/GenBank/DDBJ databases">
        <title>Sub-species coevolution in mutualistic symbiosis.</title>
        <authorList>
            <person name="Murfin K."/>
            <person name="Klassen J."/>
            <person name="Lee M."/>
            <person name="Forst S."/>
            <person name="Stock P."/>
            <person name="Goodrich-Blair H."/>
        </authorList>
    </citation>
    <scope>NUCLEOTIDE SEQUENCE [LARGE SCALE GENOMIC DNA]</scope>
    <source>
        <strain evidence="5">Kraussei Quebec</strain>
    </source>
</reference>
<dbReference type="GO" id="GO:0003700">
    <property type="term" value="F:DNA-binding transcription factor activity"/>
    <property type="evidence" value="ECO:0007669"/>
    <property type="project" value="InterPro"/>
</dbReference>
<evidence type="ECO:0000313" key="5">
    <source>
        <dbReference type="EMBL" id="CDH19644.1"/>
    </source>
</evidence>
<dbReference type="InterPro" id="IPR050313">
    <property type="entry name" value="Carb_Metab_HTH_regulators"/>
</dbReference>
<dbReference type="Proteomes" id="UP000028500">
    <property type="component" value="Unassembled WGS sequence"/>
</dbReference>
<gene>
    <name evidence="5" type="primary">agaR</name>
    <name evidence="5" type="ORF">XBKQ1_2220048</name>
</gene>
<evidence type="ECO:0000259" key="4">
    <source>
        <dbReference type="PROSITE" id="PS51000"/>
    </source>
</evidence>
<keyword evidence="6" id="KW-1185">Reference proteome</keyword>
<dbReference type="HOGENOM" id="CLU_060699_3_1_6"/>
<dbReference type="InterPro" id="IPR014036">
    <property type="entry name" value="DeoR-like_C"/>
</dbReference>
<dbReference type="PROSITE" id="PS00894">
    <property type="entry name" value="HTH_DEOR_1"/>
    <property type="match status" value="1"/>
</dbReference>
<dbReference type="InterPro" id="IPR036388">
    <property type="entry name" value="WH-like_DNA-bd_sf"/>
</dbReference>
<dbReference type="InterPro" id="IPR018356">
    <property type="entry name" value="Tscrpt_reg_HTH_DeoR_CS"/>
</dbReference>
<sequence length="257" mass="28846">MSTDTVKRREAIIDQLCEEGSVKVKALSQHFGVSSVTIRNDLSYLEKKGCVLRSYGGAMVNHRFAFDRPLQVKGRMDRDIKTHIAAKAAEFVKDGDYLIIDSGSTTAEIVPLLRDRRDLVVMTNALNIAYELAAFDNVDVMVLGGNVRRNSYSLYGQAAEQQLYHYRFDTLFLGVDGFDLEAGITTPHQGEAHLNRVMCDVAHQIIAVTDGSKFGRKSFCLIREARQIHRLITDSRIPESYRKALTEFGVDVIIVDE</sequence>
<keyword evidence="3" id="KW-0804">Transcription</keyword>
<proteinExistence type="predicted"/>
<dbReference type="PANTHER" id="PTHR30363">
    <property type="entry name" value="HTH-TYPE TRANSCRIPTIONAL REGULATOR SRLR-RELATED"/>
    <property type="match status" value="1"/>
</dbReference>
<dbReference type="Gene3D" id="1.10.10.10">
    <property type="entry name" value="Winged helix-like DNA-binding domain superfamily/Winged helix DNA-binding domain"/>
    <property type="match status" value="1"/>
</dbReference>
<name>A0A077PIY5_XENBV</name>
<dbReference type="GO" id="GO:0003677">
    <property type="term" value="F:DNA binding"/>
    <property type="evidence" value="ECO:0007669"/>
    <property type="project" value="UniProtKB-KW"/>
</dbReference>
<accession>A0A077PIY5</accession>
<dbReference type="SUPFAM" id="SSF100950">
    <property type="entry name" value="NagB/RpiA/CoA transferase-like"/>
    <property type="match status" value="1"/>
</dbReference>
<keyword evidence="1" id="KW-0805">Transcription regulation</keyword>
<organism evidence="5 6">
    <name type="scientific">Xenorhabdus bovienii str. kraussei Quebec</name>
    <dbReference type="NCBI Taxonomy" id="1398203"/>
    <lineage>
        <taxon>Bacteria</taxon>
        <taxon>Pseudomonadati</taxon>
        <taxon>Pseudomonadota</taxon>
        <taxon>Gammaproteobacteria</taxon>
        <taxon>Enterobacterales</taxon>
        <taxon>Morganellaceae</taxon>
        <taxon>Xenorhabdus</taxon>
    </lineage>
</organism>
<dbReference type="AlphaFoldDB" id="A0A077PIY5"/>
<dbReference type="OrthoDB" id="5685843at2"/>
<dbReference type="InterPro" id="IPR037171">
    <property type="entry name" value="NagB/RpiA_transferase-like"/>
</dbReference>
<dbReference type="EMBL" id="CBSY010000138">
    <property type="protein sequence ID" value="CDH19644.1"/>
    <property type="molecule type" value="Genomic_DNA"/>
</dbReference>
<protein>
    <submittedName>
        <fullName evidence="5">DNA-binding transcriptional dual regulator</fullName>
    </submittedName>
</protein>
<evidence type="ECO:0000256" key="3">
    <source>
        <dbReference type="ARBA" id="ARBA00023163"/>
    </source>
</evidence>
<dbReference type="InterPro" id="IPR047779">
    <property type="entry name" value="AgaR-like"/>
</dbReference>
<dbReference type="PRINTS" id="PR00037">
    <property type="entry name" value="HTHLACR"/>
</dbReference>
<feature type="domain" description="HTH deoR-type" evidence="4">
    <location>
        <begin position="5"/>
        <end position="60"/>
    </location>
</feature>
<dbReference type="PROSITE" id="PS51000">
    <property type="entry name" value="HTH_DEOR_2"/>
    <property type="match status" value="1"/>
</dbReference>
<dbReference type="Pfam" id="PF08220">
    <property type="entry name" value="HTH_DeoR"/>
    <property type="match status" value="1"/>
</dbReference>
<evidence type="ECO:0000256" key="1">
    <source>
        <dbReference type="ARBA" id="ARBA00023015"/>
    </source>
</evidence>
<dbReference type="PANTHER" id="PTHR30363:SF44">
    <property type="entry name" value="AGA OPERON TRANSCRIPTIONAL REPRESSOR-RELATED"/>
    <property type="match status" value="1"/>
</dbReference>
<dbReference type="InterPro" id="IPR036390">
    <property type="entry name" value="WH_DNA-bd_sf"/>
</dbReference>
<dbReference type="InterPro" id="IPR001034">
    <property type="entry name" value="DeoR_HTH"/>
</dbReference>
<dbReference type="NCBIfam" id="NF040755">
    <property type="entry name" value="AgaR"/>
    <property type="match status" value="1"/>
</dbReference>
<comment type="caution">
    <text evidence="5">The sequence shown here is derived from an EMBL/GenBank/DDBJ whole genome shotgun (WGS) entry which is preliminary data.</text>
</comment>